<dbReference type="GO" id="GO:0005506">
    <property type="term" value="F:iron ion binding"/>
    <property type="evidence" value="ECO:0007669"/>
    <property type="project" value="InterPro"/>
</dbReference>
<accession>A0A088DHN0</accession>
<dbReference type="SUPFAM" id="SSF48264">
    <property type="entry name" value="Cytochrome P450"/>
    <property type="match status" value="1"/>
</dbReference>
<dbReference type="InterPro" id="IPR036396">
    <property type="entry name" value="Cyt_P450_sf"/>
</dbReference>
<organism evidence="3">
    <name type="scientific">Mycobacterium avium subsp. hominissuis</name>
    <dbReference type="NCBI Taxonomy" id="439334"/>
    <lineage>
        <taxon>Bacteria</taxon>
        <taxon>Bacillati</taxon>
        <taxon>Actinomycetota</taxon>
        <taxon>Actinomycetes</taxon>
        <taxon>Mycobacteriales</taxon>
        <taxon>Mycobacteriaceae</taxon>
        <taxon>Mycobacterium</taxon>
        <taxon>Mycobacterium avium complex (MAC)</taxon>
    </lineage>
</organism>
<sequence>MTDYDTADFFTDQSLVPDPYPYFDHLRTKCPVAREPHYGVYAVTGYDEATAALKDPDTFSSCVSVGGPFPPLPFTPDGDDISDLIEQHRPQMPMFEHMVTMDPPRHTDARSLLNRLLTPSRLKRTNSSCGGWPTASSTSSSPTARVNF</sequence>
<dbReference type="PANTHER" id="PTHR46696:SF6">
    <property type="entry name" value="P450, PUTATIVE (EUROFUNG)-RELATED"/>
    <property type="match status" value="1"/>
</dbReference>
<dbReference type="EMBL" id="KM105871">
    <property type="protein sequence ID" value="AIL92369.1"/>
    <property type="molecule type" value="Genomic_DNA"/>
</dbReference>
<dbReference type="Gene3D" id="1.10.630.10">
    <property type="entry name" value="Cytochrome P450"/>
    <property type="match status" value="1"/>
</dbReference>
<proteinExistence type="inferred from homology"/>
<dbReference type="GO" id="GO:0020037">
    <property type="term" value="F:heme binding"/>
    <property type="evidence" value="ECO:0007669"/>
    <property type="project" value="InterPro"/>
</dbReference>
<evidence type="ECO:0000256" key="1">
    <source>
        <dbReference type="ARBA" id="ARBA00010617"/>
    </source>
</evidence>
<dbReference type="AlphaFoldDB" id="A0A088DHN0"/>
<feature type="region of interest" description="Disordered" evidence="2">
    <location>
        <begin position="122"/>
        <end position="148"/>
    </location>
</feature>
<protein>
    <submittedName>
        <fullName evidence="3">Putative cytochrome P450 hydroxylase</fullName>
    </submittedName>
</protein>
<name>A0A088DHN0_MYCAV</name>
<reference evidence="3" key="1">
    <citation type="journal article" date="2014" name="FEBS Lett.">
        <title>Identification and comparative analysis of a genomic island in Mycobacterium avium subsp. hominissuis.</title>
        <authorList>
            <person name="Lahiri A."/>
            <person name="Sanchini A."/>
            <person name="Semmler T."/>
            <person name="Schafer H."/>
            <person name="Lewin A."/>
        </authorList>
    </citation>
    <scope>NUCLEOTIDE SEQUENCE</scope>
    <source>
        <strain evidence="3">2721</strain>
    </source>
</reference>
<comment type="similarity">
    <text evidence="1">Belongs to the cytochrome P450 family.</text>
</comment>
<evidence type="ECO:0000313" key="3">
    <source>
        <dbReference type="EMBL" id="AIL92369.1"/>
    </source>
</evidence>
<dbReference type="GO" id="GO:0016705">
    <property type="term" value="F:oxidoreductase activity, acting on paired donors, with incorporation or reduction of molecular oxygen"/>
    <property type="evidence" value="ECO:0007669"/>
    <property type="project" value="InterPro"/>
</dbReference>
<dbReference type="GO" id="GO:0004497">
    <property type="term" value="F:monooxygenase activity"/>
    <property type="evidence" value="ECO:0007669"/>
    <property type="project" value="InterPro"/>
</dbReference>
<feature type="compositionally biased region" description="Low complexity" evidence="2">
    <location>
        <begin position="133"/>
        <end position="148"/>
    </location>
</feature>
<evidence type="ECO:0000256" key="2">
    <source>
        <dbReference type="SAM" id="MobiDB-lite"/>
    </source>
</evidence>
<dbReference type="PANTHER" id="PTHR46696">
    <property type="entry name" value="P450, PUTATIVE (EUROFUNG)-RELATED"/>
    <property type="match status" value="1"/>
</dbReference>